<evidence type="ECO:0000256" key="10">
    <source>
        <dbReference type="ARBA" id="ARBA00022723"/>
    </source>
</evidence>
<dbReference type="GO" id="GO:0000166">
    <property type="term" value="F:nucleotide binding"/>
    <property type="evidence" value="ECO:0007669"/>
    <property type="project" value="UniProtKB-KW"/>
</dbReference>
<evidence type="ECO:0000256" key="6">
    <source>
        <dbReference type="ARBA" id="ARBA00012557"/>
    </source>
</evidence>
<protein>
    <recommendedName>
        <fullName evidence="18">Glycoprotein-N-acetylgalactosamine 3-beta-galactosyltransferase 1</fullName>
        <ecNumber evidence="6">2.4.1.122</ecNumber>
    </recommendedName>
    <alternativeName>
        <fullName evidence="20">Core 1 O-glycan T-synthase</fullName>
    </alternativeName>
    <alternativeName>
        <fullName evidence="21">Core 1 UDP-galactose:N-acetylgalactosamine-alpha-R beta 1,3-galactosyltransferase 1</fullName>
    </alternativeName>
    <alternativeName>
        <fullName evidence="19">Core 1 beta1,3-galactosyltransferase 1</fullName>
    </alternativeName>
</protein>
<dbReference type="OrthoDB" id="414175at2759"/>
<evidence type="ECO:0000256" key="13">
    <source>
        <dbReference type="ARBA" id="ARBA00022989"/>
    </source>
</evidence>
<keyword evidence="12" id="KW-0735">Signal-anchor</keyword>
<evidence type="ECO:0000259" key="25">
    <source>
        <dbReference type="Pfam" id="PF02434"/>
    </source>
</evidence>
<evidence type="ECO:0000256" key="8">
    <source>
        <dbReference type="ARBA" id="ARBA00022679"/>
    </source>
</evidence>
<comment type="subcellular location">
    <subcellularLocation>
        <location evidence="2">Membrane</location>
        <topology evidence="2">Single-pass type II membrane protein</topology>
    </subcellularLocation>
</comment>
<evidence type="ECO:0000256" key="4">
    <source>
        <dbReference type="ARBA" id="ARBA00006462"/>
    </source>
</evidence>
<dbReference type="InterPro" id="IPR003378">
    <property type="entry name" value="Fringe-like_glycosylTrfase"/>
</dbReference>
<dbReference type="FunFam" id="3.90.550.50:FF:000017">
    <property type="entry name" value="Glycoprotein-N-acetylgalactosamine 3-beta-galactosyltransferase 1"/>
    <property type="match status" value="1"/>
</dbReference>
<evidence type="ECO:0000256" key="3">
    <source>
        <dbReference type="ARBA" id="ARBA00004922"/>
    </source>
</evidence>
<evidence type="ECO:0000256" key="2">
    <source>
        <dbReference type="ARBA" id="ARBA00004606"/>
    </source>
</evidence>
<dbReference type="PANTHER" id="PTHR23033:SF13">
    <property type="entry name" value="GLYCOPROTEIN-N-ACETYLGALACTOSAMINE 3-BETA-GALACTOSYLTRANSFERASE 1"/>
    <property type="match status" value="1"/>
</dbReference>
<evidence type="ECO:0000256" key="14">
    <source>
        <dbReference type="ARBA" id="ARBA00023136"/>
    </source>
</evidence>
<keyword evidence="7" id="KW-0328">Glycosyltransferase</keyword>
<dbReference type="Gene3D" id="3.90.550.50">
    <property type="match status" value="1"/>
</dbReference>
<keyword evidence="14 24" id="KW-0472">Membrane</keyword>
<comment type="caution">
    <text evidence="26">The sequence shown here is derived from an EMBL/GenBank/DDBJ whole genome shotgun (WGS) entry which is preliminary data.</text>
</comment>
<dbReference type="PANTHER" id="PTHR23033">
    <property type="entry name" value="BETA1,3-GALACTOSYLTRANSFERASE"/>
    <property type="match status" value="1"/>
</dbReference>
<dbReference type="EMBL" id="JAHKSW010000023">
    <property type="protein sequence ID" value="KAG7317971.1"/>
    <property type="molecule type" value="Genomic_DNA"/>
</dbReference>
<comment type="subunit">
    <text evidence="5">Homodimer; disulfide-linked.</text>
</comment>
<comment type="cofactor">
    <cofactor evidence="1">
        <name>Mn(2+)</name>
        <dbReference type="ChEBI" id="CHEBI:29035"/>
    </cofactor>
</comment>
<gene>
    <name evidence="26" type="ORF">KOW79_019006</name>
</gene>
<feature type="domain" description="Fringe-like glycosyltransferase" evidence="25">
    <location>
        <begin position="121"/>
        <end position="240"/>
    </location>
</feature>
<keyword evidence="16" id="KW-0325">Glycoprotein</keyword>
<evidence type="ECO:0000256" key="16">
    <source>
        <dbReference type="ARBA" id="ARBA00023180"/>
    </source>
</evidence>
<evidence type="ECO:0000256" key="22">
    <source>
        <dbReference type="ARBA" id="ARBA00048842"/>
    </source>
</evidence>
<dbReference type="Proteomes" id="UP000824219">
    <property type="component" value="Linkage Group LG23"/>
</dbReference>
<evidence type="ECO:0000313" key="26">
    <source>
        <dbReference type="EMBL" id="KAG7317971.1"/>
    </source>
</evidence>
<keyword evidence="13 24" id="KW-1133">Transmembrane helix</keyword>
<keyword evidence="27" id="KW-1185">Reference proteome</keyword>
<evidence type="ECO:0000256" key="5">
    <source>
        <dbReference type="ARBA" id="ARBA00011748"/>
    </source>
</evidence>
<keyword evidence="11" id="KW-0547">Nucleotide-binding</keyword>
<evidence type="ECO:0000256" key="17">
    <source>
        <dbReference type="ARBA" id="ARBA00023211"/>
    </source>
</evidence>
<proteinExistence type="inferred from homology"/>
<evidence type="ECO:0000256" key="21">
    <source>
        <dbReference type="ARBA" id="ARBA00043065"/>
    </source>
</evidence>
<dbReference type="AlphaFoldDB" id="A0A9D3N859"/>
<evidence type="ECO:0000256" key="24">
    <source>
        <dbReference type="SAM" id="Phobius"/>
    </source>
</evidence>
<evidence type="ECO:0000256" key="20">
    <source>
        <dbReference type="ARBA" id="ARBA00042009"/>
    </source>
</evidence>
<evidence type="ECO:0000256" key="15">
    <source>
        <dbReference type="ARBA" id="ARBA00023157"/>
    </source>
</evidence>
<accession>A0A9D3N859</accession>
<evidence type="ECO:0000313" key="27">
    <source>
        <dbReference type="Proteomes" id="UP000824219"/>
    </source>
</evidence>
<dbReference type="GO" id="GO:0030145">
    <property type="term" value="F:manganese ion binding"/>
    <property type="evidence" value="ECO:0007669"/>
    <property type="project" value="UniProtKB-ARBA"/>
</dbReference>
<name>A0A9D3N859_9TELE</name>
<organism evidence="26 27">
    <name type="scientific">Hemibagrus wyckioides</name>
    <dbReference type="NCBI Taxonomy" id="337641"/>
    <lineage>
        <taxon>Eukaryota</taxon>
        <taxon>Metazoa</taxon>
        <taxon>Chordata</taxon>
        <taxon>Craniata</taxon>
        <taxon>Vertebrata</taxon>
        <taxon>Euteleostomi</taxon>
        <taxon>Actinopterygii</taxon>
        <taxon>Neopterygii</taxon>
        <taxon>Teleostei</taxon>
        <taxon>Ostariophysi</taxon>
        <taxon>Siluriformes</taxon>
        <taxon>Bagridae</taxon>
        <taxon>Hemibagrus</taxon>
    </lineage>
</organism>
<dbReference type="EC" id="2.4.1.122" evidence="6"/>
<evidence type="ECO:0000256" key="7">
    <source>
        <dbReference type="ARBA" id="ARBA00022676"/>
    </source>
</evidence>
<evidence type="ECO:0000256" key="12">
    <source>
        <dbReference type="ARBA" id="ARBA00022968"/>
    </source>
</evidence>
<dbReference type="GO" id="GO:0016263">
    <property type="term" value="F:glycoprotein-N-acetylgalactosamine 3-beta-galactosyltransferase activity"/>
    <property type="evidence" value="ECO:0007669"/>
    <property type="project" value="UniProtKB-EC"/>
</dbReference>
<keyword evidence="15" id="KW-1015">Disulfide bond</keyword>
<sequence length="333" mass="38894">MFLRLLRSFLRMPPNLTILICGGFVGFVLVHMNLKFSNDLALQKFYKIQSNRPIKVNISSKKSDEVAKQLSSKVRILCWIMTQPINLQRKTKHIRATWTKHCNMVLYMSSIASDFPTIGLNMSESRKHLYLKTIRALHYIHAHHLDAAEWFLKADDDTFVVVENLRRLLSRYNTEEPVYLGHRFGVFVKQGYMSGGAGYVLSRESIRRFVQGFSSGQCTHISPLEDVALGMCMQTMKVEAGDSRDEMLRETFNPFTPESHLLPPATGKQHWHYDYYQTKRGPECCSDFVISFHYIQPEMMYELEYYTYHLRPFGYQYRFMPILSANVTEKPRV</sequence>
<evidence type="ECO:0000256" key="18">
    <source>
        <dbReference type="ARBA" id="ARBA00040898"/>
    </source>
</evidence>
<comment type="catalytic activity">
    <reaction evidence="22">
        <text>an N-acetyl-alpha-D-galactosaminyl derivative + UDP-alpha-D-galactose = a beta-D-galactosyl-(1-&gt;3)-N-acetyl-alpha-D-galactosaminyl derivative + UDP + H(+)</text>
        <dbReference type="Rhea" id="RHEA:15621"/>
        <dbReference type="ChEBI" id="CHEBI:15378"/>
        <dbReference type="ChEBI" id="CHEBI:28257"/>
        <dbReference type="ChEBI" id="CHEBI:58223"/>
        <dbReference type="ChEBI" id="CHEBI:66914"/>
        <dbReference type="ChEBI" id="CHEBI:133470"/>
        <dbReference type="EC" id="2.4.1.122"/>
    </reaction>
</comment>
<evidence type="ECO:0000256" key="9">
    <source>
        <dbReference type="ARBA" id="ARBA00022692"/>
    </source>
</evidence>
<feature type="transmembrane region" description="Helical" evidence="24">
    <location>
        <begin position="12"/>
        <end position="34"/>
    </location>
</feature>
<dbReference type="Pfam" id="PF02434">
    <property type="entry name" value="Fringe"/>
    <property type="match status" value="1"/>
</dbReference>
<evidence type="ECO:0000256" key="11">
    <source>
        <dbReference type="ARBA" id="ARBA00022741"/>
    </source>
</evidence>
<evidence type="ECO:0000256" key="23">
    <source>
        <dbReference type="ARBA" id="ARBA00059245"/>
    </source>
</evidence>
<keyword evidence="9 24" id="KW-0812">Transmembrane</keyword>
<evidence type="ECO:0000256" key="1">
    <source>
        <dbReference type="ARBA" id="ARBA00001936"/>
    </source>
</evidence>
<keyword evidence="10" id="KW-0479">Metal-binding</keyword>
<evidence type="ECO:0000256" key="19">
    <source>
        <dbReference type="ARBA" id="ARBA00041226"/>
    </source>
</evidence>
<reference evidence="26 27" key="1">
    <citation type="submission" date="2021-06" db="EMBL/GenBank/DDBJ databases">
        <title>Chromosome-level genome assembly of the red-tail catfish (Hemibagrus wyckioides).</title>
        <authorList>
            <person name="Shao F."/>
        </authorList>
    </citation>
    <scope>NUCLEOTIDE SEQUENCE [LARGE SCALE GENOMIC DNA]</scope>
    <source>
        <strain evidence="26">EC202008001</strain>
        <tissue evidence="26">Blood</tissue>
    </source>
</reference>
<comment type="function">
    <text evidence="23">Glycosyltransferase that generates the core 1 O-glycan Gal-beta1-3GalNAc-alpha1-Ser/Thr (T antigen), which is a precursor for many extended O-glycans in glycoproteins.</text>
</comment>
<keyword evidence="8" id="KW-0808">Transferase</keyword>
<dbReference type="InterPro" id="IPR026050">
    <property type="entry name" value="C1GALT1/C1GALT1_chp1"/>
</dbReference>
<dbReference type="GO" id="GO:0016020">
    <property type="term" value="C:membrane"/>
    <property type="evidence" value="ECO:0007669"/>
    <property type="project" value="UniProtKB-SubCell"/>
</dbReference>
<keyword evidence="17" id="KW-0464">Manganese</keyword>
<comment type="pathway">
    <text evidence="3">Protein modification; protein glycosylation.</text>
</comment>
<comment type="similarity">
    <text evidence="4">Belongs to the glycosyltransferase 31 family. Beta3-Gal-T subfamily.</text>
</comment>